<keyword evidence="4 12" id="KW-0812">Transmembrane</keyword>
<dbReference type="PANTHER" id="PTHR24223:SF456">
    <property type="entry name" value="MULTIDRUG RESISTANCE-ASSOCIATED PROTEIN LETHAL(2)03659"/>
    <property type="match status" value="1"/>
</dbReference>
<evidence type="ECO:0000256" key="3">
    <source>
        <dbReference type="ARBA" id="ARBA00022448"/>
    </source>
</evidence>
<feature type="transmembrane region" description="Helical" evidence="12">
    <location>
        <begin position="6"/>
        <end position="28"/>
    </location>
</feature>
<feature type="domain" description="ABC transporter" evidence="13">
    <location>
        <begin position="1296"/>
        <end position="1570"/>
    </location>
</feature>
<feature type="transmembrane region" description="Helical" evidence="12">
    <location>
        <begin position="1122"/>
        <end position="1142"/>
    </location>
</feature>
<dbReference type="InterPro" id="IPR017871">
    <property type="entry name" value="ABC_transporter-like_CS"/>
</dbReference>
<dbReference type="GO" id="GO:0005524">
    <property type="term" value="F:ATP binding"/>
    <property type="evidence" value="ECO:0007669"/>
    <property type="project" value="UniProtKB-KW"/>
</dbReference>
<keyword evidence="8 12" id="KW-1133">Transmembrane helix</keyword>
<feature type="region of interest" description="Disordered" evidence="11">
    <location>
        <begin position="1417"/>
        <end position="1462"/>
    </location>
</feature>
<dbReference type="InterPro" id="IPR003439">
    <property type="entry name" value="ABC_transporter-like_ATP-bd"/>
</dbReference>
<dbReference type="FunFam" id="3.40.50.300:FF:000825">
    <property type="entry name" value="ABC bile acid transporter"/>
    <property type="match status" value="1"/>
</dbReference>
<proteinExistence type="inferred from homology"/>
<evidence type="ECO:0000256" key="10">
    <source>
        <dbReference type="ARBA" id="ARBA00023180"/>
    </source>
</evidence>
<dbReference type="InterPro" id="IPR050173">
    <property type="entry name" value="ABC_transporter_C-like"/>
</dbReference>
<evidence type="ECO:0000256" key="12">
    <source>
        <dbReference type="SAM" id="Phobius"/>
    </source>
</evidence>
<gene>
    <name evidence="15" type="ORF">EG328_007346</name>
</gene>
<accession>A0A8H3YPR5</accession>
<keyword evidence="6" id="KW-0547">Nucleotide-binding</keyword>
<dbReference type="SUPFAM" id="SSF52540">
    <property type="entry name" value="P-loop containing nucleoside triphosphate hydrolases"/>
    <property type="match status" value="2"/>
</dbReference>
<evidence type="ECO:0000313" key="15">
    <source>
        <dbReference type="EMBL" id="KAE9968604.1"/>
    </source>
</evidence>
<name>A0A8H3YPR5_VENIN</name>
<feature type="transmembrane region" description="Helical" evidence="12">
    <location>
        <begin position="62"/>
        <end position="81"/>
    </location>
</feature>
<dbReference type="InterPro" id="IPR011527">
    <property type="entry name" value="ABC1_TM_dom"/>
</dbReference>
<dbReference type="Pfam" id="PF00005">
    <property type="entry name" value="ABC_tran"/>
    <property type="match status" value="2"/>
</dbReference>
<feature type="transmembrane region" description="Helical" evidence="12">
    <location>
        <begin position="1095"/>
        <end position="1116"/>
    </location>
</feature>
<dbReference type="InterPro" id="IPR027417">
    <property type="entry name" value="P-loop_NTPase"/>
</dbReference>
<feature type="transmembrane region" description="Helical" evidence="12">
    <location>
        <begin position="300"/>
        <end position="318"/>
    </location>
</feature>
<feature type="transmembrane region" description="Helical" evidence="12">
    <location>
        <begin position="268"/>
        <end position="288"/>
    </location>
</feature>
<evidence type="ECO:0000256" key="1">
    <source>
        <dbReference type="ARBA" id="ARBA00004141"/>
    </source>
</evidence>
<keyword evidence="10" id="KW-0325">Glycoprotein</keyword>
<feature type="domain" description="ABC transporter" evidence="13">
    <location>
        <begin position="615"/>
        <end position="865"/>
    </location>
</feature>
<dbReference type="FunFam" id="1.20.1560.10:FF:000013">
    <property type="entry name" value="ABC transporter C family member 2"/>
    <property type="match status" value="1"/>
</dbReference>
<feature type="transmembrane region" description="Helical" evidence="12">
    <location>
        <begin position="529"/>
        <end position="553"/>
    </location>
</feature>
<feature type="region of interest" description="Disordered" evidence="11">
    <location>
        <begin position="887"/>
        <end position="927"/>
    </location>
</feature>
<feature type="region of interest" description="Disordered" evidence="11">
    <location>
        <begin position="374"/>
        <end position="394"/>
    </location>
</feature>
<dbReference type="Gene3D" id="3.40.50.300">
    <property type="entry name" value="P-loop containing nucleotide triphosphate hydrolases"/>
    <property type="match status" value="2"/>
</dbReference>
<dbReference type="CDD" id="cd18604">
    <property type="entry name" value="ABC_6TM_VMR1_D2_like"/>
    <property type="match status" value="1"/>
</dbReference>
<keyword evidence="3" id="KW-0813">Transport</keyword>
<dbReference type="Pfam" id="PF00664">
    <property type="entry name" value="ABC_membrane"/>
    <property type="match status" value="2"/>
</dbReference>
<comment type="similarity">
    <text evidence="2">Belongs to the ABC transporter superfamily. ABCC family. Conjugate transporter (TC 3.A.1.208) subfamily.</text>
</comment>
<feature type="domain" description="ABC transmembrane type-1" evidence="14">
    <location>
        <begin position="268"/>
        <end position="588"/>
    </location>
</feature>
<dbReference type="GO" id="GO:0016887">
    <property type="term" value="F:ATP hydrolysis activity"/>
    <property type="evidence" value="ECO:0007669"/>
    <property type="project" value="InterPro"/>
</dbReference>
<reference evidence="15 16" key="1">
    <citation type="submission" date="2018-12" db="EMBL/GenBank/DDBJ databases">
        <title>Venturia inaequalis Genome Resource.</title>
        <authorList>
            <person name="Lichtner F.J."/>
        </authorList>
    </citation>
    <scope>NUCLEOTIDE SEQUENCE [LARGE SCALE GENOMIC DNA]</scope>
    <source>
        <strain evidence="15 16">120213</strain>
    </source>
</reference>
<feature type="transmembrane region" description="Helical" evidence="12">
    <location>
        <begin position="1208"/>
        <end position="1228"/>
    </location>
</feature>
<feature type="transmembrane region" description="Helical" evidence="12">
    <location>
        <begin position="158"/>
        <end position="179"/>
    </location>
</feature>
<dbReference type="PROSITE" id="PS50893">
    <property type="entry name" value="ABC_TRANSPORTER_2"/>
    <property type="match status" value="2"/>
</dbReference>
<evidence type="ECO:0000256" key="8">
    <source>
        <dbReference type="ARBA" id="ARBA00022989"/>
    </source>
</evidence>
<comment type="caution">
    <text evidence="15">The sequence shown here is derived from an EMBL/GenBank/DDBJ whole genome shotgun (WGS) entry which is preliminary data.</text>
</comment>
<dbReference type="CDD" id="cd03244">
    <property type="entry name" value="ABCC_MRP_domain2"/>
    <property type="match status" value="1"/>
</dbReference>
<protein>
    <submittedName>
        <fullName evidence="15">Uncharacterized protein</fullName>
    </submittedName>
</protein>
<evidence type="ECO:0000256" key="7">
    <source>
        <dbReference type="ARBA" id="ARBA00022840"/>
    </source>
</evidence>
<dbReference type="SUPFAM" id="SSF90123">
    <property type="entry name" value="ABC transporter transmembrane region"/>
    <property type="match status" value="2"/>
</dbReference>
<keyword evidence="5" id="KW-0677">Repeat</keyword>
<evidence type="ECO:0000256" key="2">
    <source>
        <dbReference type="ARBA" id="ARBA00009726"/>
    </source>
</evidence>
<evidence type="ECO:0000256" key="6">
    <source>
        <dbReference type="ARBA" id="ARBA00022741"/>
    </source>
</evidence>
<dbReference type="CDD" id="cd03250">
    <property type="entry name" value="ABCC_MRP_domain1"/>
    <property type="match status" value="1"/>
</dbReference>
<dbReference type="Gene3D" id="1.20.1560.10">
    <property type="entry name" value="ABC transporter type 1, transmembrane domain"/>
    <property type="match status" value="2"/>
</dbReference>
<dbReference type="SMART" id="SM00382">
    <property type="entry name" value="AAA"/>
    <property type="match status" value="2"/>
</dbReference>
<dbReference type="PANTHER" id="PTHR24223">
    <property type="entry name" value="ATP-BINDING CASSETTE SUB-FAMILY C"/>
    <property type="match status" value="1"/>
</dbReference>
<dbReference type="InterPro" id="IPR003593">
    <property type="entry name" value="AAA+_ATPase"/>
</dbReference>
<feature type="transmembrane region" description="Helical" evidence="12">
    <location>
        <begin position="1021"/>
        <end position="1043"/>
    </location>
</feature>
<feature type="transmembrane region" description="Helical" evidence="12">
    <location>
        <begin position="125"/>
        <end position="146"/>
    </location>
</feature>
<feature type="transmembrane region" description="Helical" evidence="12">
    <location>
        <begin position="947"/>
        <end position="968"/>
    </location>
</feature>
<keyword evidence="7" id="KW-0067">ATP-binding</keyword>
<dbReference type="GO" id="GO:0005737">
    <property type="term" value="C:cytoplasm"/>
    <property type="evidence" value="ECO:0007669"/>
    <property type="project" value="UniProtKB-ARBA"/>
</dbReference>
<keyword evidence="9 12" id="KW-0472">Membrane</keyword>
<dbReference type="Proteomes" id="UP000447873">
    <property type="component" value="Unassembled WGS sequence"/>
</dbReference>
<evidence type="ECO:0000313" key="16">
    <source>
        <dbReference type="Proteomes" id="UP000447873"/>
    </source>
</evidence>
<feature type="transmembrane region" description="Helical" evidence="12">
    <location>
        <begin position="93"/>
        <end position="113"/>
    </location>
</feature>
<feature type="domain" description="ABC transmembrane type-1" evidence="14">
    <location>
        <begin position="1022"/>
        <end position="1261"/>
    </location>
</feature>
<sequence length="1588" mass="174594">MALPILLLSHIAITAAILLITIIATASFSKWSKNIKKDLYEDEDGVASPESQRAYSIKVQNVLATIITSAGLGVAITNAVLGSLDTPHSLDGSAFEDGWFGVAIWFMLALLRVQVLREPYPYNLTLTESICFLLTATLHTLSVYFISNGSYSTPRTNYSLTATDAVLAICGFFVCISYPRRPQLFFQGKEVDGCWSVSAFMGYTYSWPSGLLALSAKGKGLEYDDLPTLDHHFRTRRLFDAYQEVKDHGSVLKALFLSHWVEVLKQHVLTAIDALLMIAPQYAMYRLLRLLELRDSGADIANEAYFWVGGLGIFIAAGGFSNNWMWWCCYGLNISIRAQLSGLIFAKSMRRKDIKGVVAAKEEDIAVELDPEGADHAQPQAQAEKPETSAEDIEESINKTRQGVVNLIGVDATRVSQFSTVMNMFLGATSRLVLSFVFLGKLLGWIPLISGIAVQLMTLPLNIYFSKKYTDGQKVLMEQRDRKLAVINEALGGIRQIKFAALERQWQKRIMDVREDELKALWKNFLYDVVLITLWLAGPVLLSAVCIIVYAVINGGLPPSIAFTTISILGQIEGTLAWLPELTTNMLDAYVSLKRIGDYLDGPEKVPVTVPGEQISFKNVSVSWPSEKAGDKEIFTLRNVTFELPTGELSVISGRTGSGKSLLLAAILGEVEVFEGTITVPLAPSTEERRDDKANKSNWILPNAFAYVSQQPWIENATLKNNVLFGLPYDEQRYNQVISTCALEQDLKILTDGHETEIGANGINLSGGQRWRITLARALYSRAGILVLDDIFSAVDAHVGKHIFENALTGDICKGRTRILVTHHVSLVLPRTKYEVHLGDGTVTHAGSVTALERTGELETIIDDEEDEEVGQSAAARFTSIRKSSAARRHSTSAANGLAKKRSYSQSSAQSDIIDDPAPAGDKAAPKKFVEEEARESGWIKFSVYKAYLNACGGLPFWLVVAITFGGYEGLLLGRSWVLRLWTENYNNESLFRAHFIKQDFFAAHTASEIKARDASADLKFYLAIYLGFAVAICVEGSLRYLWVFYGSIKASRTLFDKLTYAVLRAPLRWLDTMPVGRVLNRFTADFNQVDSQQAYNFAFCLYNAMIVVGIVIAGIIVSPYIILAAIILLTLCSRYALYYLATARQTKRLESTAKSPVFELFSTALAGVSTLRAFDKTQTYITNMFGRVDTHARSLYYQWLLNRWLSWRLNVIGAVFSVIVATLIVSLNGLDAALGGFALGFTLQYTEAVTWLLRNFAGVEIGMNAVERVIEYSEIVTEDEGGADAPAAWPTDGRLEVHNLAVGYAPDLPSVLKGVSFGVERNERIGIIGRTGSGKSSLTLALFRFLEAREGSIHIDGIDISKIKLHDLRSRIAIIPQDPVLFSGTIRSNLDPFDEHSDQELRDALDRVHLLDSIPTSGGTSGAASTLEGDIGESSSSNSSHTKPLATDPKPKKNTNPFASLNSPISESGLNLSQGQRQLLCLARAIVACPKIMILDEATSAVDKTTDVLIQRSIREEFQDSTLLVIAHRLSTIVDFDRILVLGGGEVVEFGAPRDLLDGEGKEGGFVGMVESSGESGVLKEIIRGGK</sequence>
<comment type="subcellular location">
    <subcellularLocation>
        <location evidence="1">Membrane</location>
        <topology evidence="1">Multi-pass membrane protein</topology>
    </subcellularLocation>
</comment>
<dbReference type="CDD" id="cd18596">
    <property type="entry name" value="ABC_6TM_VMR1_D1_like"/>
    <property type="match status" value="1"/>
</dbReference>
<evidence type="ECO:0000256" key="9">
    <source>
        <dbReference type="ARBA" id="ARBA00023136"/>
    </source>
</evidence>
<dbReference type="PROSITE" id="PS00211">
    <property type="entry name" value="ABC_TRANSPORTER_1"/>
    <property type="match status" value="1"/>
</dbReference>
<dbReference type="EMBL" id="WNWS01000399">
    <property type="protein sequence ID" value="KAE9968604.1"/>
    <property type="molecule type" value="Genomic_DNA"/>
</dbReference>
<evidence type="ECO:0000256" key="4">
    <source>
        <dbReference type="ARBA" id="ARBA00022692"/>
    </source>
</evidence>
<evidence type="ECO:0000259" key="13">
    <source>
        <dbReference type="PROSITE" id="PS50893"/>
    </source>
</evidence>
<dbReference type="InterPro" id="IPR036640">
    <property type="entry name" value="ABC1_TM_sf"/>
</dbReference>
<evidence type="ECO:0000259" key="14">
    <source>
        <dbReference type="PROSITE" id="PS50929"/>
    </source>
</evidence>
<feature type="compositionally biased region" description="Low complexity" evidence="11">
    <location>
        <begin position="904"/>
        <end position="923"/>
    </location>
</feature>
<dbReference type="PROSITE" id="PS50929">
    <property type="entry name" value="ABC_TM1F"/>
    <property type="match status" value="2"/>
</dbReference>
<dbReference type="GO" id="GO:0016020">
    <property type="term" value="C:membrane"/>
    <property type="evidence" value="ECO:0007669"/>
    <property type="project" value="UniProtKB-SubCell"/>
</dbReference>
<organism evidence="15 16">
    <name type="scientific">Venturia inaequalis</name>
    <name type="common">Apple scab fungus</name>
    <dbReference type="NCBI Taxonomy" id="5025"/>
    <lineage>
        <taxon>Eukaryota</taxon>
        <taxon>Fungi</taxon>
        <taxon>Dikarya</taxon>
        <taxon>Ascomycota</taxon>
        <taxon>Pezizomycotina</taxon>
        <taxon>Dothideomycetes</taxon>
        <taxon>Pleosporomycetidae</taxon>
        <taxon>Venturiales</taxon>
        <taxon>Venturiaceae</taxon>
        <taxon>Venturia</taxon>
    </lineage>
</organism>
<evidence type="ECO:0000256" key="11">
    <source>
        <dbReference type="SAM" id="MobiDB-lite"/>
    </source>
</evidence>
<evidence type="ECO:0000256" key="5">
    <source>
        <dbReference type="ARBA" id="ARBA00022737"/>
    </source>
</evidence>
<dbReference type="GO" id="GO:0140359">
    <property type="term" value="F:ABC-type transporter activity"/>
    <property type="evidence" value="ECO:0007669"/>
    <property type="project" value="InterPro"/>
</dbReference>